<reference evidence="3 4" key="1">
    <citation type="submission" date="2023-06" db="EMBL/GenBank/DDBJ databases">
        <title>Identification and characterization of horizontal gene transfer across gut microbiota members of farm animals based on homology search.</title>
        <authorList>
            <person name="Schwarzerova J."/>
            <person name="Nykrynova M."/>
            <person name="Jureckova K."/>
            <person name="Cejkova D."/>
            <person name="Rychlik I."/>
        </authorList>
    </citation>
    <scope>NUCLEOTIDE SEQUENCE [LARGE SCALE GENOMIC DNA]</scope>
    <source>
        <strain evidence="3 4">ET340</strain>
    </source>
</reference>
<evidence type="ECO:0000259" key="2">
    <source>
        <dbReference type="Pfam" id="PF21113"/>
    </source>
</evidence>
<dbReference type="RefSeq" id="WP_289599296.1">
    <property type="nucleotide sequence ID" value="NZ_JAUDCL010000005.1"/>
</dbReference>
<dbReference type="InterPro" id="IPR048520">
    <property type="entry name" value="LarA_C"/>
</dbReference>
<dbReference type="EMBL" id="JAUDCL010000005">
    <property type="protein sequence ID" value="MDM8200536.1"/>
    <property type="molecule type" value="Genomic_DNA"/>
</dbReference>
<organism evidence="3 4">
    <name type="scientific">Allofournierella massiliensis</name>
    <dbReference type="NCBI Taxonomy" id="1650663"/>
    <lineage>
        <taxon>Bacteria</taxon>
        <taxon>Bacillati</taxon>
        <taxon>Bacillota</taxon>
        <taxon>Clostridia</taxon>
        <taxon>Eubacteriales</taxon>
        <taxon>Oscillospiraceae</taxon>
        <taxon>Allofournierella</taxon>
    </lineage>
</organism>
<proteinExistence type="predicted"/>
<dbReference type="Gene3D" id="3.40.50.11440">
    <property type="match status" value="1"/>
</dbReference>
<dbReference type="Pfam" id="PF21113">
    <property type="entry name" value="LarA_C"/>
    <property type="match status" value="1"/>
</dbReference>
<dbReference type="InterPro" id="IPR018657">
    <property type="entry name" value="LarA-like_N"/>
</dbReference>
<dbReference type="PANTHER" id="PTHR33171">
    <property type="entry name" value="LAR_N DOMAIN-CONTAINING PROTEIN"/>
    <property type="match status" value="1"/>
</dbReference>
<protein>
    <submittedName>
        <fullName evidence="3">Nickel-dependent lactate racemase</fullName>
    </submittedName>
</protein>
<dbReference type="Proteomes" id="UP001529380">
    <property type="component" value="Unassembled WGS sequence"/>
</dbReference>
<sequence length="432" mass="46922">MEAMKYSDTVFSVSLAPEQVVAEVHANTVNLPERTVRQHVEYALDHPIGAGPIEEAVRPGEKVCILISDVTRRWQQPSTYLPVLIERLNRAGIPDRDILILCATGTHRRQTEEEHISLVGEDLYRRIRFIDHQCDDKEHLTYMGTSSRGTPVWLNSYAMACDKLILTGGVVYHFLAGYGGGRKSIVPGIAGRETINTNHNNALNKGLGSGSNPRVCNGNMGADNPFHSDLVECASFAKPAYLLNVIVNDDYQIVGAFAGDWQKAHAAAAQVVEQLDGVAIPRRTPLVVASAGGFPKDINLYQTSKTLANALAATAPGGTMILLSQCREGFGDPDCEAQICNYTSMEEREKALRADFSIGGFVGFLFAETAEHYHLILVTDLPSERFVNTRIQIARTLDEALALAAQHNGGSLAGVETTLMPHGGSTFPLPQA</sequence>
<feature type="domain" description="Lactate racemase C-terminal" evidence="2">
    <location>
        <begin position="285"/>
        <end position="423"/>
    </location>
</feature>
<accession>A0ABT7UNS7</accession>
<evidence type="ECO:0000259" key="1">
    <source>
        <dbReference type="Pfam" id="PF09861"/>
    </source>
</evidence>
<name>A0ABT7UNS7_9FIRM</name>
<reference evidence="4" key="2">
    <citation type="submission" date="2023-06" db="EMBL/GenBank/DDBJ databases">
        <title>Identification and characterization of horizontal gene transfer across gut microbiota members of farm animals based on homology search.</title>
        <authorList>
            <person name="Zeman M."/>
            <person name="Kubasova T."/>
            <person name="Jahodarova E."/>
            <person name="Nykrynova M."/>
            <person name="Rychlik I."/>
        </authorList>
    </citation>
    <scope>NUCLEOTIDE SEQUENCE [LARGE SCALE GENOMIC DNA]</scope>
    <source>
        <strain evidence="4">ET340</strain>
    </source>
</reference>
<evidence type="ECO:0000313" key="3">
    <source>
        <dbReference type="EMBL" id="MDM8200536.1"/>
    </source>
</evidence>
<feature type="domain" description="LarA-like N-terminal" evidence="1">
    <location>
        <begin position="6"/>
        <end position="204"/>
    </location>
</feature>
<dbReference type="InterPro" id="IPR047926">
    <property type="entry name" value="Ni_dep_LarA"/>
</dbReference>
<dbReference type="Gene3D" id="3.90.226.30">
    <property type="match status" value="1"/>
</dbReference>
<evidence type="ECO:0000313" key="4">
    <source>
        <dbReference type="Proteomes" id="UP001529380"/>
    </source>
</evidence>
<dbReference type="PANTHER" id="PTHR33171:SF17">
    <property type="entry name" value="LARA-LIKE N-TERMINAL DOMAIN-CONTAINING PROTEIN"/>
    <property type="match status" value="1"/>
</dbReference>
<dbReference type="InterPro" id="IPR043166">
    <property type="entry name" value="LarA-like_C"/>
</dbReference>
<reference evidence="3 4" key="3">
    <citation type="submission" date="2023-06" db="EMBL/GenBank/DDBJ databases">
        <authorList>
            <person name="Zeman M."/>
            <person name="Kubasova T."/>
            <person name="Jahodarova E."/>
            <person name="Nykrynova M."/>
            <person name="Rychlik I."/>
        </authorList>
    </citation>
    <scope>NUCLEOTIDE SEQUENCE [LARGE SCALE GENOMIC DNA]</scope>
    <source>
        <strain evidence="3 4">ET340</strain>
    </source>
</reference>
<comment type="caution">
    <text evidence="3">The sequence shown here is derived from an EMBL/GenBank/DDBJ whole genome shotgun (WGS) entry which is preliminary data.</text>
</comment>
<dbReference type="NCBIfam" id="NF033504">
    <property type="entry name" value="Ni_dep_LarA"/>
    <property type="match status" value="1"/>
</dbReference>
<gene>
    <name evidence="3" type="primary">larA</name>
    <name evidence="3" type="ORF">QUW08_04395</name>
</gene>
<dbReference type="InterPro" id="IPR048068">
    <property type="entry name" value="LarA-like"/>
</dbReference>
<dbReference type="Pfam" id="PF09861">
    <property type="entry name" value="Lar_N"/>
    <property type="match status" value="1"/>
</dbReference>
<keyword evidence="4" id="KW-1185">Reference proteome</keyword>